<sequence length="393" mass="44631">MSYRYYSKSASDRDRINRSATTKNTKIVKRVTPKKVVPSKNLGHCPTGKSCSDGIILEDWHHRPRKVTQSDVSFYDKGTKKIVDYCGKCGDQVLSNVQSSNSDKSQSIKSKNVRKFSTNANEVKRTEGPAGGSKFKLNGNNSRSNSVKQYYKNENFKSTISLQDTEAELKKMSLDTIKEVPEVHAASGSGVNIYNVLSDSEAEEIGFLNTNDNENIEELKKFREDNYFECHSVKSRIDNKGSVTSLGDHKCVYRFYLNDRLFPVPISTDHHDNIRCVECHLPINLKMDDRESNKANGTIQAKVKLNDDDAQDMVLFMPVKDSLFIKERRKQMKTEQEVMYFGVIKLSAYGNSVFNSTLPSDSLALKYQRGYQEYGNSQDYKYTGVEKDNIVVI</sequence>
<evidence type="ECO:0000313" key="2">
    <source>
        <dbReference type="EMBL" id="CAH0402943.1"/>
    </source>
</evidence>
<proteinExistence type="predicted"/>
<name>A0ABN8B1X9_CHISP</name>
<accession>A0ABN8B1X9</accession>
<reference evidence="2" key="1">
    <citation type="submission" date="2021-12" db="EMBL/GenBank/DDBJ databases">
        <authorList>
            <person name="King R."/>
        </authorList>
    </citation>
    <scope>NUCLEOTIDE SEQUENCE</scope>
</reference>
<evidence type="ECO:0000313" key="3">
    <source>
        <dbReference type="Proteomes" id="UP001153292"/>
    </source>
</evidence>
<feature type="region of interest" description="Disordered" evidence="1">
    <location>
        <begin position="97"/>
        <end position="141"/>
    </location>
</feature>
<organism evidence="2 3">
    <name type="scientific">Chilo suppressalis</name>
    <name type="common">Asiatic rice borer moth</name>
    <dbReference type="NCBI Taxonomy" id="168631"/>
    <lineage>
        <taxon>Eukaryota</taxon>
        <taxon>Metazoa</taxon>
        <taxon>Ecdysozoa</taxon>
        <taxon>Arthropoda</taxon>
        <taxon>Hexapoda</taxon>
        <taxon>Insecta</taxon>
        <taxon>Pterygota</taxon>
        <taxon>Neoptera</taxon>
        <taxon>Endopterygota</taxon>
        <taxon>Lepidoptera</taxon>
        <taxon>Glossata</taxon>
        <taxon>Ditrysia</taxon>
        <taxon>Pyraloidea</taxon>
        <taxon>Crambidae</taxon>
        <taxon>Crambinae</taxon>
        <taxon>Chilo</taxon>
    </lineage>
</organism>
<gene>
    <name evidence="2" type="ORF">CHILSU_LOCUS6199</name>
</gene>
<dbReference type="Proteomes" id="UP001153292">
    <property type="component" value="Chromosome 21"/>
</dbReference>
<feature type="region of interest" description="Disordered" evidence="1">
    <location>
        <begin position="1"/>
        <end position="22"/>
    </location>
</feature>
<evidence type="ECO:0000256" key="1">
    <source>
        <dbReference type="SAM" id="MobiDB-lite"/>
    </source>
</evidence>
<keyword evidence="3" id="KW-1185">Reference proteome</keyword>
<dbReference type="EMBL" id="OU963914">
    <property type="protein sequence ID" value="CAH0402943.1"/>
    <property type="molecule type" value="Genomic_DNA"/>
</dbReference>
<feature type="compositionally biased region" description="Low complexity" evidence="1">
    <location>
        <begin position="97"/>
        <end position="110"/>
    </location>
</feature>
<protein>
    <submittedName>
        <fullName evidence="2">Uncharacterized protein</fullName>
    </submittedName>
</protein>